<dbReference type="NCBIfam" id="TIGR01146">
    <property type="entry name" value="ATPsyn_F1gamma"/>
    <property type="match status" value="1"/>
</dbReference>
<dbReference type="InterPro" id="IPR035968">
    <property type="entry name" value="ATP_synth_F1_ATPase_gsu"/>
</dbReference>
<dbReference type="PANTHER" id="PTHR11693">
    <property type="entry name" value="ATP SYNTHASE GAMMA CHAIN"/>
    <property type="match status" value="1"/>
</dbReference>
<organism evidence="11 12">
    <name type="scientific">Vreelandella olivaria</name>
    <dbReference type="NCBI Taxonomy" id="390919"/>
    <lineage>
        <taxon>Bacteria</taxon>
        <taxon>Pseudomonadati</taxon>
        <taxon>Pseudomonadota</taxon>
        <taxon>Gammaproteobacteria</taxon>
        <taxon>Oceanospirillales</taxon>
        <taxon>Halomonadaceae</taxon>
        <taxon>Vreelandella</taxon>
    </lineage>
</organism>
<comment type="similarity">
    <text evidence="3 10">Belongs to the ATPase gamma chain family.</text>
</comment>
<reference evidence="12" key="1">
    <citation type="journal article" date="2019" name="Microbiol. Resour. Announc.">
        <title>Complete Genome Sequence of Halomonas olivaria, a Moderately Halophilic Bacterium Isolated from Olive Processing Effluents, Obtained by Nanopore Sequencing.</title>
        <authorList>
            <person name="Nagata S."/>
            <person name="Ii K.M."/>
            <person name="Tsukimi T."/>
            <person name="Miura M.C."/>
            <person name="Galipon J."/>
            <person name="Arakawa K."/>
        </authorList>
    </citation>
    <scope>NUCLEOTIDE SEQUENCE [LARGE SCALE GENOMIC DNA]</scope>
    <source>
        <strain evidence="12">TYRC17</strain>
    </source>
</reference>
<gene>
    <name evidence="10 11" type="primary">atpG</name>
    <name evidence="11" type="ORF">HORIV_73310</name>
</gene>
<accession>A0ABM7GVI5</accession>
<keyword evidence="10" id="KW-1003">Cell membrane</keyword>
<dbReference type="Proteomes" id="UP000289555">
    <property type="component" value="Chromosome"/>
</dbReference>
<keyword evidence="4 10" id="KW-0813">Transport</keyword>
<dbReference type="NCBIfam" id="NF004144">
    <property type="entry name" value="PRK05621.1-1"/>
    <property type="match status" value="1"/>
</dbReference>
<evidence type="ECO:0000256" key="4">
    <source>
        <dbReference type="ARBA" id="ARBA00022448"/>
    </source>
</evidence>
<evidence type="ECO:0000313" key="12">
    <source>
        <dbReference type="Proteomes" id="UP000289555"/>
    </source>
</evidence>
<dbReference type="CDD" id="cd12151">
    <property type="entry name" value="F1-ATPase_gamma"/>
    <property type="match status" value="1"/>
</dbReference>
<keyword evidence="6 10" id="KW-0406">Ion transport</keyword>
<evidence type="ECO:0000256" key="1">
    <source>
        <dbReference type="ARBA" id="ARBA00003456"/>
    </source>
</evidence>
<evidence type="ECO:0000256" key="9">
    <source>
        <dbReference type="ARBA" id="ARBA00023310"/>
    </source>
</evidence>
<dbReference type="SUPFAM" id="SSF52943">
    <property type="entry name" value="ATP synthase (F1-ATPase), gamma subunit"/>
    <property type="match status" value="1"/>
</dbReference>
<keyword evidence="12" id="KW-1185">Reference proteome</keyword>
<evidence type="ECO:0000256" key="7">
    <source>
        <dbReference type="ARBA" id="ARBA00023136"/>
    </source>
</evidence>
<protein>
    <recommendedName>
        <fullName evidence="10">ATP synthase gamma chain</fullName>
    </recommendedName>
    <alternativeName>
        <fullName evidence="10">ATP synthase F1 sector gamma subunit</fullName>
    </alternativeName>
    <alternativeName>
        <fullName evidence="10">F-ATPase gamma subunit</fullName>
    </alternativeName>
</protein>
<dbReference type="PRINTS" id="PR00126">
    <property type="entry name" value="ATPASEGAMMA"/>
</dbReference>
<sequence length="307" mass="33845">MLSESHERRVDRYGSCKEIRTQIGSIKNTQKITSAMEMVAASKMRKAQDLMRASQPYAKQIRNVVGHIADANPEYRHDYMVERSEVKRVGYIVVSTDRGLCGGLNHNLFKALLKQASEWKKQGAEQDFCALGAKASTFFRNYGGNLVAAKSGLGEAPSVEGLIGSIKVMLEAYDEGRLDRLYVVHNEFVNTMTQKPVVRQLLPLSPDMGADAEQDDENARPGSWDYLYEPDAKALLDSLLVRFIESQVYQAVVENGACEQAARMIAMKSATDNAGGLIDDLEMVYNKARQAAITQEISEIVGGAAAV</sequence>
<evidence type="ECO:0000256" key="6">
    <source>
        <dbReference type="ARBA" id="ARBA00023065"/>
    </source>
</evidence>
<name>A0ABM7GVI5_9GAMM</name>
<comment type="subunit">
    <text evidence="10">F-type ATPases have 2 components, CF(1) - the catalytic core - and CF(0) - the membrane proton channel. CF(1) has five subunits: alpha(3), beta(3), gamma(1), delta(1), epsilon(1). CF(0) has three main subunits: a, b and c.</text>
</comment>
<comment type="function">
    <text evidence="1 10">Produces ATP from ADP in the presence of a proton gradient across the membrane. The gamma chain is believed to be important in regulating ATPase activity and the flow of protons through the CF(0) complex.</text>
</comment>
<dbReference type="Gene3D" id="3.40.1380.10">
    <property type="match status" value="1"/>
</dbReference>
<keyword evidence="8 10" id="KW-0139">CF(1)</keyword>
<dbReference type="Pfam" id="PF00231">
    <property type="entry name" value="ATP-synt"/>
    <property type="match status" value="1"/>
</dbReference>
<keyword evidence="9 10" id="KW-0066">ATP synthesis</keyword>
<evidence type="ECO:0000256" key="3">
    <source>
        <dbReference type="ARBA" id="ARBA00007681"/>
    </source>
</evidence>
<evidence type="ECO:0000256" key="10">
    <source>
        <dbReference type="HAMAP-Rule" id="MF_00815"/>
    </source>
</evidence>
<dbReference type="HAMAP" id="MF_00815">
    <property type="entry name" value="ATP_synth_gamma_bact"/>
    <property type="match status" value="1"/>
</dbReference>
<evidence type="ECO:0000256" key="2">
    <source>
        <dbReference type="ARBA" id="ARBA00004170"/>
    </source>
</evidence>
<evidence type="ECO:0000313" key="11">
    <source>
        <dbReference type="EMBL" id="BBI54910.1"/>
    </source>
</evidence>
<keyword evidence="5 10" id="KW-0375">Hydrogen ion transport</keyword>
<dbReference type="InterPro" id="IPR023632">
    <property type="entry name" value="ATP_synth_F1_gsu_CS"/>
</dbReference>
<evidence type="ECO:0000256" key="5">
    <source>
        <dbReference type="ARBA" id="ARBA00022781"/>
    </source>
</evidence>
<comment type="subcellular location">
    <subcellularLocation>
        <location evidence="10">Cell membrane</location>
        <topology evidence="10">Peripheral membrane protein</topology>
    </subcellularLocation>
    <subcellularLocation>
        <location evidence="2">Membrane</location>
        <topology evidence="2">Peripheral membrane protein</topology>
    </subcellularLocation>
</comment>
<dbReference type="PROSITE" id="PS00153">
    <property type="entry name" value="ATPASE_GAMMA"/>
    <property type="match status" value="1"/>
</dbReference>
<dbReference type="PANTHER" id="PTHR11693:SF22">
    <property type="entry name" value="ATP SYNTHASE SUBUNIT GAMMA, MITOCHONDRIAL"/>
    <property type="match status" value="1"/>
</dbReference>
<keyword evidence="7 10" id="KW-0472">Membrane</keyword>
<dbReference type="Gene3D" id="1.10.287.80">
    <property type="entry name" value="ATP synthase, gamma subunit, helix hairpin domain"/>
    <property type="match status" value="2"/>
</dbReference>
<dbReference type="InterPro" id="IPR000131">
    <property type="entry name" value="ATP_synth_F1_gsu"/>
</dbReference>
<proteinExistence type="inferred from homology"/>
<dbReference type="EMBL" id="AP019416">
    <property type="protein sequence ID" value="BBI54910.1"/>
    <property type="molecule type" value="Genomic_DNA"/>
</dbReference>
<evidence type="ECO:0000256" key="8">
    <source>
        <dbReference type="ARBA" id="ARBA00023196"/>
    </source>
</evidence>